<gene>
    <name evidence="6" type="ORF">DIURU_005262</name>
</gene>
<dbReference type="PROSITE" id="PS50009">
    <property type="entry name" value="RASGEF_CAT"/>
    <property type="match status" value="1"/>
</dbReference>
<sequence length="1265" mass="139095">MSTCPATPSSSHSSLGSTVALAKQSVTFLQELEKQHQMDRQAAQGSPRPLAVSQSAGFDADKAGYDHGDVYPHLVASDTLVKFDPENDSVITQATLRALIVQLTSPDVIDYPLICDFFLTYRLFVTGDRVMQMLTARLVWALEACRSLSEEKHHLGKLVVVRTFVALRHWILNYFADDFVPHPSLGDALVTTLNHITGLGLVQQDDGSEAQVLVELKVHWLTMVGQYSTLYTDIEDLVRSGRMLDYELPPTTRLSASKADPTWRRSAMLSLYDQPQQTAPGSLKRLMCRHQSSQTSLPQQLDDYTAKYSSPSPPQSHQPPHSHMNIVDSSRPHHNLFHPVDSPKDLRPAASGFATNGRVKLPSAVVSQIIPTTPVRKMEASPSSQALQALAPPPPKFNDDSDLARRSSLKKIVDGMKRTWAALPHSPKMPTSTSEQTITSVRTITSTEPVPVTGNRMDVLAARIVDELELMVEYYNQPPSIASSGPAESVAAPVTKSPFGAALIRDTGNTDPVISSSSPQESPAPSFQQPASINWSEDVPFDSDEHHDSPIKVTIPKSDLYLDFSSVLEDKPPRTSFDSVSTPSNFTQYSNDVIDLGIAPSPAKPGSSGSRKPSNDPSRMSNLSFRRDSVKSYLSYDSALSVSREVVVMEQFGGLRKKHGYANLRMATATTETVESQSSVPRPRSLRLSTLCALTELPFPEGDQNPTDQLNTDASSIFSIAVRSRLASMRCARSYIPSDTSTNSAAIPGISSQVLKQLAAIPDESFAATDPVEYALNKLEGRSPATQATPASKDSIAEDFIAEDQVDLCVGPDDVAQIRQMHQVRIVSSHHSQSMVSVRASGLDSTSPLADAENTEDIMRAINQANTLDVDDSASVHTPEPPLTPHKYHFGTSTPRASVGESPLEEPSIDISMLAKDLPQLPEPQALAAPFHSPGGDSMASEQFHSTRNTLQSQQSSPDVTVIHHSSKAKVSPAAGPEAESEAQQLPPVPQFNLAEMIEKGTHVSFIHNCPAKVLAVHFTAIERDIIQDIDWKDLIEHKWNRDLAPVNSWLEIIANEEYYTTNQGVNLVIARFNLMVNWVISEVLLTKSQSERVGVISRMIHVAHHCLVLQNYSTLMQVVLALTSEKLHRLKDTWMHLHPGDILMLKSLEELTSPLKNFLNLRIAINTTTPSKGCIPFVGLYLSDLIFNAERPTFIKAATDDGDKLINFAKFRTSVHIVRSLSQCIEWSSNYHLEMVPEVLSRCLYIKSLDEDEMNYCVDHIDDP</sequence>
<keyword evidence="1 2" id="KW-0344">Guanine-nucleotide releasing factor</keyword>
<evidence type="ECO:0000256" key="1">
    <source>
        <dbReference type="ARBA" id="ARBA00022658"/>
    </source>
</evidence>
<dbReference type="OrthoDB" id="10254377at2759"/>
<proteinExistence type="predicted"/>
<evidence type="ECO:0000313" key="7">
    <source>
        <dbReference type="Proteomes" id="UP000449547"/>
    </source>
</evidence>
<feature type="region of interest" description="Disordered" evidence="3">
    <location>
        <begin position="382"/>
        <end position="403"/>
    </location>
</feature>
<evidence type="ECO:0000256" key="2">
    <source>
        <dbReference type="PROSITE-ProRule" id="PRU00168"/>
    </source>
</evidence>
<dbReference type="GO" id="GO:0005085">
    <property type="term" value="F:guanyl-nucleotide exchange factor activity"/>
    <property type="evidence" value="ECO:0007669"/>
    <property type="project" value="UniProtKB-KW"/>
</dbReference>
<dbReference type="InterPro" id="IPR023578">
    <property type="entry name" value="Ras_GEF_dom_sf"/>
</dbReference>
<evidence type="ECO:0000256" key="3">
    <source>
        <dbReference type="SAM" id="MobiDB-lite"/>
    </source>
</evidence>
<dbReference type="PROSITE" id="PS00720">
    <property type="entry name" value="RASGEF"/>
    <property type="match status" value="1"/>
</dbReference>
<feature type="domain" description="Ras-GEF" evidence="4">
    <location>
        <begin position="1011"/>
        <end position="1255"/>
    </location>
</feature>
<dbReference type="InterPro" id="IPR036964">
    <property type="entry name" value="RASGEF_cat_dom_sf"/>
</dbReference>
<dbReference type="CDD" id="cd06224">
    <property type="entry name" value="REM"/>
    <property type="match status" value="1"/>
</dbReference>
<comment type="caution">
    <text evidence="6">The sequence shown here is derived from an EMBL/GenBank/DDBJ whole genome shotgun (WGS) entry which is preliminary data.</text>
</comment>
<dbReference type="OMA" id="PFILMYD"/>
<dbReference type="GeneID" id="54783913"/>
<feature type="compositionally biased region" description="Low complexity" evidence="3">
    <location>
        <begin position="515"/>
        <end position="532"/>
    </location>
</feature>
<evidence type="ECO:0000313" key="6">
    <source>
        <dbReference type="EMBL" id="KAA8897285.1"/>
    </source>
</evidence>
<dbReference type="InterPro" id="IPR008937">
    <property type="entry name" value="Ras-like_GEF"/>
</dbReference>
<dbReference type="InterPro" id="IPR019804">
    <property type="entry name" value="Ras_G-nucl-exch_fac_CS"/>
</dbReference>
<dbReference type="InterPro" id="IPR001895">
    <property type="entry name" value="RASGEF_cat_dom"/>
</dbReference>
<dbReference type="GO" id="GO:0007265">
    <property type="term" value="P:Ras protein signal transduction"/>
    <property type="evidence" value="ECO:0007669"/>
    <property type="project" value="TreeGrafter"/>
</dbReference>
<feature type="domain" description="N-terminal Ras-GEF" evidence="5">
    <location>
        <begin position="87"/>
        <end position="217"/>
    </location>
</feature>
<organism evidence="6 7">
    <name type="scientific">Diutina rugosa</name>
    <name type="common">Yeast</name>
    <name type="synonym">Candida rugosa</name>
    <dbReference type="NCBI Taxonomy" id="5481"/>
    <lineage>
        <taxon>Eukaryota</taxon>
        <taxon>Fungi</taxon>
        <taxon>Dikarya</taxon>
        <taxon>Ascomycota</taxon>
        <taxon>Saccharomycotina</taxon>
        <taxon>Pichiomycetes</taxon>
        <taxon>Debaryomycetaceae</taxon>
        <taxon>Diutina</taxon>
    </lineage>
</organism>
<dbReference type="Pfam" id="PF00617">
    <property type="entry name" value="RasGEF"/>
    <property type="match status" value="1"/>
</dbReference>
<accession>A0A642UKS8</accession>
<dbReference type="Proteomes" id="UP000449547">
    <property type="component" value="Unassembled WGS sequence"/>
</dbReference>
<dbReference type="CDD" id="cd00155">
    <property type="entry name" value="RasGEF"/>
    <property type="match status" value="1"/>
</dbReference>
<dbReference type="Pfam" id="PF00618">
    <property type="entry name" value="RasGEF_N"/>
    <property type="match status" value="1"/>
</dbReference>
<dbReference type="Gene3D" id="1.10.840.10">
    <property type="entry name" value="Ras guanine-nucleotide exchange factors catalytic domain"/>
    <property type="match status" value="1"/>
</dbReference>
<evidence type="ECO:0000259" key="5">
    <source>
        <dbReference type="PROSITE" id="PS50212"/>
    </source>
</evidence>
<name>A0A642UKS8_DIURU</name>
<reference evidence="6 7" key="1">
    <citation type="submission" date="2019-07" db="EMBL/GenBank/DDBJ databases">
        <title>Genome assembly of two rare yeast pathogens: Diutina rugosa and Trichomonascus ciferrii.</title>
        <authorList>
            <person name="Mixao V."/>
            <person name="Saus E."/>
            <person name="Hansen A."/>
            <person name="Lass-Flor C."/>
            <person name="Gabaldon T."/>
        </authorList>
    </citation>
    <scope>NUCLEOTIDE SEQUENCE [LARGE SCALE GENOMIC DNA]</scope>
    <source>
        <strain evidence="6 7">CBS 613</strain>
    </source>
</reference>
<feature type="compositionally biased region" description="Low complexity" evidence="3">
    <location>
        <begin position="599"/>
        <end position="612"/>
    </location>
</feature>
<dbReference type="InterPro" id="IPR000651">
    <property type="entry name" value="Ras-like_Gua-exchang_fac_N"/>
</dbReference>
<protein>
    <submittedName>
        <fullName evidence="6">Uncharacterized protein</fullName>
    </submittedName>
</protein>
<feature type="region of interest" description="Disordered" evidence="3">
    <location>
        <begin position="304"/>
        <end position="326"/>
    </location>
</feature>
<dbReference type="VEuPathDB" id="FungiDB:DIURU_005262"/>
<dbReference type="EMBL" id="SWFT01000158">
    <property type="protein sequence ID" value="KAA8897285.1"/>
    <property type="molecule type" value="Genomic_DNA"/>
</dbReference>
<dbReference type="AlphaFoldDB" id="A0A642UKS8"/>
<feature type="region of interest" description="Disordered" evidence="3">
    <location>
        <begin position="597"/>
        <end position="623"/>
    </location>
</feature>
<dbReference type="SUPFAM" id="SSF48366">
    <property type="entry name" value="Ras GEF"/>
    <property type="match status" value="1"/>
</dbReference>
<dbReference type="PANTHER" id="PTHR23113">
    <property type="entry name" value="GUANINE NUCLEOTIDE EXCHANGE FACTOR"/>
    <property type="match status" value="1"/>
</dbReference>
<dbReference type="Gene3D" id="1.20.870.10">
    <property type="entry name" value="Son of sevenless (SoS) protein Chain: S domain 1"/>
    <property type="match status" value="1"/>
</dbReference>
<evidence type="ECO:0000259" key="4">
    <source>
        <dbReference type="PROSITE" id="PS50009"/>
    </source>
</evidence>
<dbReference type="GO" id="GO:0005886">
    <property type="term" value="C:plasma membrane"/>
    <property type="evidence" value="ECO:0007669"/>
    <property type="project" value="TreeGrafter"/>
</dbReference>
<feature type="region of interest" description="Disordered" evidence="3">
    <location>
        <begin position="502"/>
        <end position="552"/>
    </location>
</feature>
<feature type="region of interest" description="Disordered" evidence="3">
    <location>
        <begin position="872"/>
        <end position="903"/>
    </location>
</feature>
<dbReference type="RefSeq" id="XP_034009886.1">
    <property type="nucleotide sequence ID" value="XM_034158225.1"/>
</dbReference>
<dbReference type="PANTHER" id="PTHR23113:SF363">
    <property type="entry name" value="PROTEIN SON OF SEVENLESS"/>
    <property type="match status" value="1"/>
</dbReference>
<dbReference type="SMART" id="SM00147">
    <property type="entry name" value="RasGEF"/>
    <property type="match status" value="1"/>
</dbReference>
<keyword evidence="7" id="KW-1185">Reference proteome</keyword>
<dbReference type="PROSITE" id="PS50212">
    <property type="entry name" value="RASGEF_NTER"/>
    <property type="match status" value="1"/>
</dbReference>